<organism evidence="2 4">
    <name type="scientific">Pseudomonas kitaguniensis</name>
    <dbReference type="NCBI Taxonomy" id="2607908"/>
    <lineage>
        <taxon>Bacteria</taxon>
        <taxon>Pseudomonadati</taxon>
        <taxon>Pseudomonadota</taxon>
        <taxon>Gammaproteobacteria</taxon>
        <taxon>Pseudomonadales</taxon>
        <taxon>Pseudomonadaceae</taxon>
        <taxon>Pseudomonas</taxon>
    </lineage>
</organism>
<keyword evidence="1" id="KW-0472">Membrane</keyword>
<comment type="caution">
    <text evidence="2">The sequence shown here is derived from an EMBL/GenBank/DDBJ whole genome shotgun (WGS) entry which is preliminary data.</text>
</comment>
<dbReference type="EMBL" id="VUAZ01000014">
    <property type="protein sequence ID" value="MPR01147.1"/>
    <property type="molecule type" value="Genomic_DNA"/>
</dbReference>
<dbReference type="RefSeq" id="WP_058412131.1">
    <property type="nucleotide sequence ID" value="NZ_JBLZPT010000001.1"/>
</dbReference>
<accession>A0A5N7JYJ8</accession>
<evidence type="ECO:0000313" key="5">
    <source>
        <dbReference type="Proteomes" id="UP000326112"/>
    </source>
</evidence>
<evidence type="ECO:0000313" key="2">
    <source>
        <dbReference type="EMBL" id="MPQ86203.1"/>
    </source>
</evidence>
<evidence type="ECO:0008006" key="6">
    <source>
        <dbReference type="Google" id="ProtNLM"/>
    </source>
</evidence>
<protein>
    <recommendedName>
        <fullName evidence="6">DUF1640 domain-containing protein</fullName>
    </recommendedName>
</protein>
<keyword evidence="1" id="KW-1133">Transmembrane helix</keyword>
<gene>
    <name evidence="3" type="ORF">F0169_03075</name>
    <name evidence="2" type="ORF">F0170_20770</name>
</gene>
<evidence type="ECO:0000313" key="3">
    <source>
        <dbReference type="EMBL" id="MPR01147.1"/>
    </source>
</evidence>
<name>A0A5N7JYJ8_9PSED</name>
<keyword evidence="5" id="KW-1185">Reference proteome</keyword>
<dbReference type="EMBL" id="VUBA01000133">
    <property type="protein sequence ID" value="MPQ86203.1"/>
    <property type="molecule type" value="Genomic_DNA"/>
</dbReference>
<dbReference type="AlphaFoldDB" id="A0A5N7JYJ8"/>
<reference evidence="2 4" key="1">
    <citation type="submission" date="2019-09" db="EMBL/GenBank/DDBJ databases">
        <title>The draft genomes of Allium pathogen Pseudomonas sp.</title>
        <authorList>
            <person name="Fujikawa T."/>
            <person name="Sawada H."/>
        </authorList>
    </citation>
    <scope>NUCLEOTIDE SEQUENCE [LARGE SCALE GENOMIC DNA]</scope>
    <source>
        <strain evidence="2 4">MAFF 730085</strain>
    </source>
</reference>
<keyword evidence="1" id="KW-0812">Transmembrane</keyword>
<sequence length="81" mass="9035">MERRLGLLEKGLADMKEKLFVVSSRADSIERHSTTIEKHFATRADLATTELNLIKWYVATAFAMTGLVCAITFGLTRLMSG</sequence>
<reference evidence="3 5" key="3">
    <citation type="journal article" date="2023" name="Plant Pathol.">
        <title>Dismantling and reorganizing Pseudomonas marginalis sensu#lato.</title>
        <authorList>
            <person name="Sawada H."/>
            <person name="Fujikawa T."/>
            <person name="Satou M."/>
        </authorList>
    </citation>
    <scope>NUCLEOTIDE SEQUENCE [LARGE SCALE GENOMIC DNA]</scope>
    <source>
        <strain evidence="3 5">MAFF 212408</strain>
    </source>
</reference>
<feature type="transmembrane region" description="Helical" evidence="1">
    <location>
        <begin position="56"/>
        <end position="75"/>
    </location>
</feature>
<proteinExistence type="predicted"/>
<reference evidence="3 5" key="2">
    <citation type="journal article" date="2020" name="Int. J. Syst. Evol. Microbiol.">
        <title>Pseudomonas kitaguniensis sp. nov., a pathogen causing bacterial rot of Welsh onion in Japan.</title>
        <authorList>
            <person name="Sawada H."/>
            <person name="Fujikawa T."/>
            <person name="Nishiwaki Y."/>
            <person name="Horita H."/>
        </authorList>
    </citation>
    <scope>NUCLEOTIDE SEQUENCE [LARGE SCALE GENOMIC DNA]</scope>
    <source>
        <strain evidence="3 5">MAFF 212408</strain>
    </source>
</reference>
<dbReference type="Proteomes" id="UP000325438">
    <property type="component" value="Unassembled WGS sequence"/>
</dbReference>
<evidence type="ECO:0000256" key="1">
    <source>
        <dbReference type="SAM" id="Phobius"/>
    </source>
</evidence>
<dbReference type="Proteomes" id="UP000326112">
    <property type="component" value="Unassembled WGS sequence"/>
</dbReference>
<evidence type="ECO:0000313" key="4">
    <source>
        <dbReference type="Proteomes" id="UP000325438"/>
    </source>
</evidence>